<protein>
    <recommendedName>
        <fullName evidence="5">Lipoprotein</fullName>
    </recommendedName>
</protein>
<dbReference type="EMBL" id="JACOPL010000015">
    <property type="protein sequence ID" value="MBC5726395.1"/>
    <property type="molecule type" value="Genomic_DNA"/>
</dbReference>
<proteinExistence type="predicted"/>
<organism evidence="3 4">
    <name type="scientific">Agathobaculum faecis</name>
    <dbReference type="NCBI Taxonomy" id="2763013"/>
    <lineage>
        <taxon>Bacteria</taxon>
        <taxon>Bacillati</taxon>
        <taxon>Bacillota</taxon>
        <taxon>Clostridia</taxon>
        <taxon>Eubacteriales</taxon>
        <taxon>Butyricicoccaceae</taxon>
        <taxon>Agathobaculum</taxon>
    </lineage>
</organism>
<dbReference type="PROSITE" id="PS51257">
    <property type="entry name" value="PROKAR_LIPOPROTEIN"/>
    <property type="match status" value="1"/>
</dbReference>
<evidence type="ECO:0008006" key="5">
    <source>
        <dbReference type="Google" id="ProtNLM"/>
    </source>
</evidence>
<evidence type="ECO:0000256" key="1">
    <source>
        <dbReference type="SAM" id="Phobius"/>
    </source>
</evidence>
<accession>A0A923LVY3</accession>
<feature type="chain" id="PRO_5038372137" description="Lipoprotein" evidence="2">
    <location>
        <begin position="22"/>
        <end position="67"/>
    </location>
</feature>
<evidence type="ECO:0000313" key="4">
    <source>
        <dbReference type="Proteomes" id="UP000606499"/>
    </source>
</evidence>
<dbReference type="RefSeq" id="WP_186950195.1">
    <property type="nucleotide sequence ID" value="NZ_JACOPL010000015.1"/>
</dbReference>
<feature type="transmembrane region" description="Helical" evidence="1">
    <location>
        <begin position="28"/>
        <end position="48"/>
    </location>
</feature>
<dbReference type="Proteomes" id="UP000606499">
    <property type="component" value="Unassembled WGS sequence"/>
</dbReference>
<keyword evidence="1" id="KW-1133">Transmembrane helix</keyword>
<keyword evidence="2" id="KW-0732">Signal</keyword>
<gene>
    <name evidence="3" type="ORF">H8S45_13120</name>
</gene>
<sequence>MKLYKLFSGLCLASAFIAACGQDSFPVGLLGALCVCSVICGLAGWYLMEKHAQQEAQHEINERRKGA</sequence>
<keyword evidence="1" id="KW-0472">Membrane</keyword>
<evidence type="ECO:0000313" key="3">
    <source>
        <dbReference type="EMBL" id="MBC5726395.1"/>
    </source>
</evidence>
<keyword evidence="1" id="KW-0812">Transmembrane</keyword>
<reference evidence="3" key="1">
    <citation type="submission" date="2020-08" db="EMBL/GenBank/DDBJ databases">
        <title>Genome public.</title>
        <authorList>
            <person name="Liu C."/>
            <person name="Sun Q."/>
        </authorList>
    </citation>
    <scope>NUCLEOTIDE SEQUENCE</scope>
    <source>
        <strain evidence="3">NSJ-28</strain>
    </source>
</reference>
<name>A0A923LVY3_9FIRM</name>
<evidence type="ECO:0000256" key="2">
    <source>
        <dbReference type="SAM" id="SignalP"/>
    </source>
</evidence>
<comment type="caution">
    <text evidence="3">The sequence shown here is derived from an EMBL/GenBank/DDBJ whole genome shotgun (WGS) entry which is preliminary data.</text>
</comment>
<keyword evidence="4" id="KW-1185">Reference proteome</keyword>
<feature type="signal peptide" evidence="2">
    <location>
        <begin position="1"/>
        <end position="21"/>
    </location>
</feature>
<dbReference type="AlphaFoldDB" id="A0A923LVY3"/>